<gene>
    <name evidence="2" type="ORF">HNQ75_004475</name>
</gene>
<comment type="caution">
    <text evidence="2">The sequence shown here is derived from an EMBL/GenBank/DDBJ whole genome shotgun (WGS) entry which is preliminary data.</text>
</comment>
<dbReference type="EMBL" id="JACHEJ010000035">
    <property type="protein sequence ID" value="MBB6182486.1"/>
    <property type="molecule type" value="Genomic_DNA"/>
</dbReference>
<feature type="domain" description="HTH psq-type" evidence="1">
    <location>
        <begin position="10"/>
        <end position="30"/>
    </location>
</feature>
<accession>A0A7W9Z4R1</accession>
<dbReference type="AlphaFoldDB" id="A0A7W9Z4R1"/>
<proteinExistence type="predicted"/>
<evidence type="ECO:0000313" key="3">
    <source>
        <dbReference type="Proteomes" id="UP000535501"/>
    </source>
</evidence>
<feature type="non-terminal residue" evidence="2">
    <location>
        <position position="62"/>
    </location>
</feature>
<sequence>MELYLRVRLAVSEGMTQRQAAKHFNISRDSVAKMLSYSTPPGYQRRSPIRRPKLDAFVSTID</sequence>
<evidence type="ECO:0000259" key="1">
    <source>
        <dbReference type="Pfam" id="PF05225"/>
    </source>
</evidence>
<dbReference type="GO" id="GO:0003677">
    <property type="term" value="F:DNA binding"/>
    <property type="evidence" value="ECO:0007669"/>
    <property type="project" value="InterPro"/>
</dbReference>
<organism evidence="2 3">
    <name type="scientific">Pseudorhizobium flavum</name>
    <dbReference type="NCBI Taxonomy" id="1335061"/>
    <lineage>
        <taxon>Bacteria</taxon>
        <taxon>Pseudomonadati</taxon>
        <taxon>Pseudomonadota</taxon>
        <taxon>Alphaproteobacteria</taxon>
        <taxon>Hyphomicrobiales</taxon>
        <taxon>Rhizobiaceae</taxon>
        <taxon>Rhizobium/Agrobacterium group</taxon>
        <taxon>Pseudorhizobium</taxon>
    </lineage>
</organism>
<protein>
    <submittedName>
        <fullName evidence="2">Transposase</fullName>
    </submittedName>
</protein>
<evidence type="ECO:0000313" key="2">
    <source>
        <dbReference type="EMBL" id="MBB6182486.1"/>
    </source>
</evidence>
<reference evidence="2 3" key="1">
    <citation type="submission" date="2020-08" db="EMBL/GenBank/DDBJ databases">
        <title>Genomic Encyclopedia of Type Strains, Phase IV (KMG-IV): sequencing the most valuable type-strain genomes for metagenomic binning, comparative biology and taxonomic classification.</title>
        <authorList>
            <person name="Goeker M."/>
        </authorList>
    </citation>
    <scope>NUCLEOTIDE SEQUENCE [LARGE SCALE GENOMIC DNA]</scope>
    <source>
        <strain evidence="2 3">DSM 102134</strain>
    </source>
</reference>
<dbReference type="Gene3D" id="1.10.10.60">
    <property type="entry name" value="Homeodomain-like"/>
    <property type="match status" value="1"/>
</dbReference>
<name>A0A7W9Z4R1_9HYPH</name>
<dbReference type="Proteomes" id="UP000535501">
    <property type="component" value="Unassembled WGS sequence"/>
</dbReference>
<dbReference type="InterPro" id="IPR007889">
    <property type="entry name" value="HTH_Psq"/>
</dbReference>
<dbReference type="Pfam" id="PF05225">
    <property type="entry name" value="HTH_psq"/>
    <property type="match status" value="1"/>
</dbReference>
<keyword evidence="3" id="KW-1185">Reference proteome</keyword>